<name>Q9PG54_XYLFA</name>
<sequence>MFLVFKGFSVMMDFLLRSSSKYSNWLYVYDEKTAV</sequence>
<accession>Q9PG54</accession>
<reference evidence="1 2" key="1">
    <citation type="journal article" date="2000" name="Nature">
        <title>The genome sequence of the plant pathogen Xylella fastidiosa.</title>
        <authorList>
            <person name="Simpson A.J."/>
            <person name="Reinach F.C."/>
            <person name="Arruda P."/>
            <person name="Abreu F.A."/>
            <person name="Acencio M."/>
            <person name="Alvarenga R."/>
            <person name="Alves L.M."/>
            <person name="Araya J.E."/>
            <person name="Baia G.S."/>
            <person name="Baptista C.S."/>
            <person name="Barros M.H."/>
            <person name="Bonaccorsi E.D."/>
            <person name="Bordin S."/>
            <person name="Bove J.M."/>
            <person name="Briones M.R."/>
            <person name="Bueno M.R."/>
            <person name="Camargo A.A."/>
            <person name="Camargo L.E."/>
            <person name="Carraro D.M."/>
            <person name="Carrer H."/>
            <person name="Colauto N.B."/>
            <person name="Colombo C."/>
            <person name="Costa F.F."/>
            <person name="Costa M.C."/>
            <person name="Costa-Neto C.M."/>
            <person name="Coutinho L.L."/>
            <person name="Cristofani M."/>
            <person name="Dias-Neto E."/>
            <person name="Docena C."/>
            <person name="El-Dorry H."/>
            <person name="Facincani A.P."/>
            <person name="Ferreira A.J."/>
            <person name="Ferreira V.C."/>
            <person name="Ferro J.A."/>
            <person name="Fraga J.S."/>
            <person name="Franca S.C."/>
            <person name="Franco M.C."/>
            <person name="Frohme M."/>
            <person name="Furlan L.R."/>
            <person name="Garnier M."/>
            <person name="Goldman G.H."/>
            <person name="Goldman M.H."/>
            <person name="Gomes S.L."/>
            <person name="Gruber A."/>
            <person name="Ho P.L."/>
            <person name="Hoheisel J.D."/>
            <person name="Junqueira M.L."/>
            <person name="Kemper E.L."/>
            <person name="Kitajima J.P."/>
            <person name="Krieger J.E."/>
            <person name="Kuramae E.E."/>
            <person name="Laigret F."/>
            <person name="Lambais M.R."/>
            <person name="Leite L.C."/>
            <person name="Lemos E.G."/>
            <person name="Lemos M.V."/>
            <person name="Lopes S.A."/>
            <person name="Lopes C.R."/>
            <person name="Machado J.A."/>
            <person name="Machado M.A."/>
            <person name="Madeira A.M."/>
            <person name="Madeira H.M."/>
            <person name="Marino C.L."/>
            <person name="Marques M.V."/>
            <person name="Martins E.A."/>
            <person name="Martins E.M."/>
            <person name="Matsukuma A.Y."/>
            <person name="Menck C.F."/>
            <person name="Miracca E.C."/>
            <person name="Miyaki C.Y."/>
            <person name="Monteriro-Vitorello C.B."/>
            <person name="Moon D.H."/>
            <person name="Nagai M.A."/>
            <person name="Nascimento A.L."/>
            <person name="Netto L.E."/>
            <person name="Nhani A.Jr."/>
            <person name="Nobrega F.G."/>
            <person name="Nunes L.R."/>
            <person name="Oliveira M.A."/>
            <person name="de Oliveira M.C."/>
            <person name="de Oliveira R.C."/>
            <person name="Palmieri D.A."/>
            <person name="Paris A."/>
            <person name="Peixoto B.R."/>
            <person name="Pereira G.A."/>
            <person name="Pereira H.A.Jr."/>
            <person name="Pesquero J.B."/>
            <person name="Quaggio R.B."/>
            <person name="Roberto P.G."/>
            <person name="Rodrigues V."/>
            <person name="de M Rosa A.J."/>
            <person name="de Rosa V.E.Jr."/>
            <person name="de Sa R.G."/>
            <person name="Santelli R.V."/>
            <person name="Sawasaki H.E."/>
            <person name="da Silva A.C."/>
            <person name="da Silva A.M."/>
            <person name="da Silva F.R."/>
            <person name="da Silva W.A.Jr."/>
            <person name="da Silveira J.F."/>
            <person name="Silvestri M.L."/>
            <person name="Siqueira W.J."/>
            <person name="de Souza A.A."/>
            <person name="de Souza A.P."/>
            <person name="Terenzi M.F."/>
            <person name="Truffi D."/>
            <person name="Tsai S.M."/>
            <person name="Tsuhako M.H."/>
            <person name="Vallada H."/>
            <person name="Van Sluys M.A."/>
            <person name="Verjovski-Almeida S."/>
            <person name="Vettore A.L."/>
            <person name="Zago M.A."/>
            <person name="Zatz M."/>
            <person name="Meidanis J."/>
            <person name="Setubal J.C."/>
        </authorList>
    </citation>
    <scope>NUCLEOTIDE SEQUENCE [LARGE SCALE GENOMIC DNA]</scope>
    <source>
        <strain evidence="1 2">9a5c</strain>
    </source>
</reference>
<proteinExistence type="predicted"/>
<dbReference type="EMBL" id="AE003849">
    <property type="protein sequence ID" value="AAF83258.1"/>
    <property type="molecule type" value="Genomic_DNA"/>
</dbReference>
<dbReference type="AlphaFoldDB" id="Q9PG54"/>
<dbReference type="HOGENOM" id="CLU_217709_0_0_6"/>
<dbReference type="PIR" id="E82805">
    <property type="entry name" value="E82805"/>
</dbReference>
<organism evidence="1 2">
    <name type="scientific">Xylella fastidiosa (strain 9a5c)</name>
    <dbReference type="NCBI Taxonomy" id="160492"/>
    <lineage>
        <taxon>Bacteria</taxon>
        <taxon>Pseudomonadati</taxon>
        <taxon>Pseudomonadota</taxon>
        <taxon>Gammaproteobacteria</taxon>
        <taxon>Lysobacterales</taxon>
        <taxon>Lysobacteraceae</taxon>
        <taxon>Xylella</taxon>
    </lineage>
</organism>
<dbReference type="KEGG" id="xfa:XF_0448"/>
<dbReference type="STRING" id="160492.XF_0448"/>
<gene>
    <name evidence="1" type="ordered locus">XF_0448</name>
</gene>
<dbReference type="Proteomes" id="UP000000812">
    <property type="component" value="Chromosome"/>
</dbReference>
<evidence type="ECO:0000313" key="1">
    <source>
        <dbReference type="EMBL" id="AAF83258.1"/>
    </source>
</evidence>
<protein>
    <submittedName>
        <fullName evidence="1">Uncharacterized protein</fullName>
    </submittedName>
</protein>
<evidence type="ECO:0000313" key="2">
    <source>
        <dbReference type="Proteomes" id="UP000000812"/>
    </source>
</evidence>